<proteinExistence type="predicted"/>
<gene>
    <name evidence="1" type="ORF">H4281_10350</name>
</gene>
<evidence type="ECO:0000313" key="2">
    <source>
        <dbReference type="Proteomes" id="UP000526734"/>
    </source>
</evidence>
<evidence type="ECO:0000313" key="1">
    <source>
        <dbReference type="EMBL" id="MBB1153529.1"/>
    </source>
</evidence>
<dbReference type="RefSeq" id="WP_182890650.1">
    <property type="nucleotide sequence ID" value="NZ_JACGZW010000003.1"/>
</dbReference>
<reference evidence="1 2" key="1">
    <citation type="submission" date="2020-08" db="EMBL/GenBank/DDBJ databases">
        <title>Amycolatopsis sp. nov. DR6-1 isolated from Dendrobium heterocarpum.</title>
        <authorList>
            <person name="Tedsree N."/>
            <person name="Kuncharoen N."/>
            <person name="Likhitwitayawuid K."/>
            <person name="Tanasupawat S."/>
        </authorList>
    </citation>
    <scope>NUCLEOTIDE SEQUENCE [LARGE SCALE GENOMIC DNA]</scope>
    <source>
        <strain evidence="1 2">DR6-1</strain>
    </source>
</reference>
<sequence length="180" mass="18635">MTQPPGTGSLVDQLNDLRRQVAELARKAPSMPACRAALTLSTVKIGSGDTFAQANWGAAEDPFGWFTPAAGGNFSYITVGLSGYYQLTYRSTTTGLASGAVAGSKVTLNAGNVANSVASDLVVSSGQAEGCVQSAFRARIPLSAGDRIFWSNYCSTTTGSLVASSFGIPTECTVQFISSR</sequence>
<dbReference type="Proteomes" id="UP000526734">
    <property type="component" value="Unassembled WGS sequence"/>
</dbReference>
<organism evidence="1 2">
    <name type="scientific">Amycolatopsis dendrobii</name>
    <dbReference type="NCBI Taxonomy" id="2760662"/>
    <lineage>
        <taxon>Bacteria</taxon>
        <taxon>Bacillati</taxon>
        <taxon>Actinomycetota</taxon>
        <taxon>Actinomycetes</taxon>
        <taxon>Pseudonocardiales</taxon>
        <taxon>Pseudonocardiaceae</taxon>
        <taxon>Amycolatopsis</taxon>
    </lineage>
</organism>
<comment type="caution">
    <text evidence="1">The sequence shown here is derived from an EMBL/GenBank/DDBJ whole genome shotgun (WGS) entry which is preliminary data.</text>
</comment>
<dbReference type="EMBL" id="JACGZW010000003">
    <property type="protein sequence ID" value="MBB1153529.1"/>
    <property type="molecule type" value="Genomic_DNA"/>
</dbReference>
<dbReference type="AlphaFoldDB" id="A0A7W3VV11"/>
<name>A0A7W3VV11_9PSEU</name>
<accession>A0A7W3VV11</accession>
<keyword evidence="2" id="KW-1185">Reference proteome</keyword>
<protein>
    <submittedName>
        <fullName evidence="1">Uncharacterized protein</fullName>
    </submittedName>
</protein>